<dbReference type="Pfam" id="PF06764">
    <property type="entry name" value="DUF1223"/>
    <property type="match status" value="1"/>
</dbReference>
<keyword evidence="1" id="KW-0732">Signal</keyword>
<dbReference type="PANTHER" id="PTHR36057">
    <property type="match status" value="1"/>
</dbReference>
<name>A0A831QQK7_9FLAO</name>
<dbReference type="AlphaFoldDB" id="A0A831QQK7"/>
<dbReference type="Proteomes" id="UP000886191">
    <property type="component" value="Unassembled WGS sequence"/>
</dbReference>
<protein>
    <submittedName>
        <fullName evidence="2">DUF1223 domain-containing protein</fullName>
    </submittedName>
</protein>
<dbReference type="InterPro" id="IPR036249">
    <property type="entry name" value="Thioredoxin-like_sf"/>
</dbReference>
<reference evidence="2" key="1">
    <citation type="journal article" date="2020" name="mSystems">
        <title>Genome- and Community-Level Interaction Insights into Carbon Utilization and Element Cycling Functions of Hydrothermarchaeota in Hydrothermal Sediment.</title>
        <authorList>
            <person name="Zhou Z."/>
            <person name="Liu Y."/>
            <person name="Xu W."/>
            <person name="Pan J."/>
            <person name="Luo Z.H."/>
            <person name="Li M."/>
        </authorList>
    </citation>
    <scope>NUCLEOTIDE SEQUENCE [LARGE SCALE GENOMIC DNA]</scope>
    <source>
        <strain evidence="2">HyVt-345</strain>
    </source>
</reference>
<feature type="signal peptide" evidence="1">
    <location>
        <begin position="1"/>
        <end position="19"/>
    </location>
</feature>
<dbReference type="EMBL" id="DRGL01000062">
    <property type="protein sequence ID" value="HEA22603.1"/>
    <property type="molecule type" value="Genomic_DNA"/>
</dbReference>
<proteinExistence type="predicted"/>
<accession>A0A831QQK7</accession>
<organism evidence="2">
    <name type="scientific">Pricia antarctica</name>
    <dbReference type="NCBI Taxonomy" id="641691"/>
    <lineage>
        <taxon>Bacteria</taxon>
        <taxon>Pseudomonadati</taxon>
        <taxon>Bacteroidota</taxon>
        <taxon>Flavobacteriia</taxon>
        <taxon>Flavobacteriales</taxon>
        <taxon>Flavobacteriaceae</taxon>
        <taxon>Pricia</taxon>
    </lineage>
</organism>
<evidence type="ECO:0000313" key="2">
    <source>
        <dbReference type="EMBL" id="HEA22603.1"/>
    </source>
</evidence>
<evidence type="ECO:0000256" key="1">
    <source>
        <dbReference type="SAM" id="SignalP"/>
    </source>
</evidence>
<dbReference type="SUPFAM" id="SSF52833">
    <property type="entry name" value="Thioredoxin-like"/>
    <property type="match status" value="1"/>
</dbReference>
<dbReference type="PANTHER" id="PTHR36057:SF1">
    <property type="entry name" value="LIPOPROTEIN LIPID ATTACHMENT SITE-LIKE PROTEIN, PUTATIVE (DUF1223)-RELATED"/>
    <property type="match status" value="1"/>
</dbReference>
<comment type="caution">
    <text evidence="2">The sequence shown here is derived from an EMBL/GenBank/DDBJ whole genome shotgun (WGS) entry which is preliminary data.</text>
</comment>
<dbReference type="InterPro" id="IPR010634">
    <property type="entry name" value="DUF1223"/>
</dbReference>
<sequence>MSLKKIAIPLIVSIGVAFMAFTNVHRSTTNNTEKCVNENKNYLPIVVLELFTSQGCSSCPPADILLNSVKQKNENTVFALSYHIDYWNYIGWQDPFSNAKNTERQRKYNSKLKSRSNYTPELVVNGKEHFVGSNASLVAGAIQRFESLTPENEIVLSSVNGNSDSITFAYKIKGNFTDKNLRSVLVLDQRTTKVNRGENRNRSLTNSNIVVAVKKNCRKRK</sequence>
<gene>
    <name evidence="2" type="ORF">ENH87_17020</name>
</gene>
<feature type="chain" id="PRO_5032355762" evidence="1">
    <location>
        <begin position="20"/>
        <end position="221"/>
    </location>
</feature>